<gene>
    <name evidence="2" type="ORF">HYH03_011900</name>
</gene>
<dbReference type="EMBL" id="JAEHOE010000071">
    <property type="protein sequence ID" value="KAG2489620.1"/>
    <property type="molecule type" value="Genomic_DNA"/>
</dbReference>
<dbReference type="Proteomes" id="UP000612055">
    <property type="component" value="Unassembled WGS sequence"/>
</dbReference>
<dbReference type="PANTHER" id="PTHR11258:SF11">
    <property type="entry name" value="C2H2-TYPE DOMAIN-CONTAINING PROTEIN"/>
    <property type="match status" value="1"/>
</dbReference>
<dbReference type="PROSITE" id="PS50152">
    <property type="entry name" value="25A_SYNTH_3"/>
    <property type="match status" value="1"/>
</dbReference>
<name>A0A835XZ88_9CHLO</name>
<dbReference type="Gene3D" id="1.10.1410.20">
    <property type="entry name" value="2'-5'-oligoadenylate synthetase 1, domain 2"/>
    <property type="match status" value="1"/>
</dbReference>
<organism evidence="2 3">
    <name type="scientific">Edaphochlamys debaryana</name>
    <dbReference type="NCBI Taxonomy" id="47281"/>
    <lineage>
        <taxon>Eukaryota</taxon>
        <taxon>Viridiplantae</taxon>
        <taxon>Chlorophyta</taxon>
        <taxon>core chlorophytes</taxon>
        <taxon>Chlorophyceae</taxon>
        <taxon>CS clade</taxon>
        <taxon>Chlamydomonadales</taxon>
        <taxon>Chlamydomonadales incertae sedis</taxon>
        <taxon>Edaphochlamys</taxon>
    </lineage>
</organism>
<dbReference type="GO" id="GO:0016020">
    <property type="term" value="C:membrane"/>
    <property type="evidence" value="ECO:0007669"/>
    <property type="project" value="TreeGrafter"/>
</dbReference>
<dbReference type="SUPFAM" id="SSF81301">
    <property type="entry name" value="Nucleotidyltransferase"/>
    <property type="match status" value="1"/>
</dbReference>
<dbReference type="GO" id="GO:0001730">
    <property type="term" value="F:2'-5'-oligoadenylate synthetase activity"/>
    <property type="evidence" value="ECO:0007669"/>
    <property type="project" value="TreeGrafter"/>
</dbReference>
<feature type="region of interest" description="Disordered" evidence="1">
    <location>
        <begin position="39"/>
        <end position="67"/>
    </location>
</feature>
<evidence type="ECO:0000256" key="1">
    <source>
        <dbReference type="SAM" id="MobiDB-lite"/>
    </source>
</evidence>
<accession>A0A835XZ88</accession>
<evidence type="ECO:0000313" key="3">
    <source>
        <dbReference type="Proteomes" id="UP000612055"/>
    </source>
</evidence>
<comment type="caution">
    <text evidence="2">The sequence shown here is derived from an EMBL/GenBank/DDBJ whole genome shotgun (WGS) entry which is preliminary data.</text>
</comment>
<dbReference type="AlphaFoldDB" id="A0A835XZ88"/>
<proteinExistence type="predicted"/>
<protein>
    <submittedName>
        <fullName evidence="2">Uncharacterized protein</fullName>
    </submittedName>
</protein>
<evidence type="ECO:0000313" key="2">
    <source>
        <dbReference type="EMBL" id="KAG2489620.1"/>
    </source>
</evidence>
<keyword evidence="3" id="KW-1185">Reference proteome</keyword>
<dbReference type="GO" id="GO:0005829">
    <property type="term" value="C:cytosol"/>
    <property type="evidence" value="ECO:0007669"/>
    <property type="project" value="TreeGrafter"/>
</dbReference>
<sequence length="557" mass="61076">MLQGRCMQPQRPVWPRAAPAAPLLQRPRAPQRIPALSVLGSAGGQGQSEATGAAHSKGFGEAKAAAKPADVPRAKARGFGKPKGVAKAAEETFEELEEYALNQMLMVKFSGVLEDEDITFQGPTRGTFAWAVADTVVAQLTASTVEMEETRGALQRIFKLIDKTKLQATHMYFGGSCGRGTLVAGCHDVDLIVCVRGIKNRRLAYEDWHKDPSVGREIRQMAKEALLRKAKAWDIRISPHEQYRYAMRVTVGRVKIDLLLLPDVVPEEIRPDVTAVPGKRLNRIDPRVNMMIRAQHDVLMGPVYADPKASRYSILRERANSAALTEVVRSQPQEMRAVARAVKAWRNSLEVGLVPECGIGSSTLEILTLAAHQRLVAQGHEPKGNVYVVELLIASLRLLAAAVEGREVVTVDAGEWGPGCRREELVERYGHCWEDDPVRIIHPIDPTCNMARLSKGERCAVRGSPRNRADKPEPKWGPVAAEARYLAQLLETGTLVQVLRALLPAVEISHEGVLAAQRQAMGLPPSAPGDRPRLSPLRVLRALISTLTTRGQRAAPE</sequence>
<dbReference type="InterPro" id="IPR043519">
    <property type="entry name" value="NT_sf"/>
</dbReference>
<dbReference type="GO" id="GO:0005654">
    <property type="term" value="C:nucleoplasm"/>
    <property type="evidence" value="ECO:0007669"/>
    <property type="project" value="TreeGrafter"/>
</dbReference>
<reference evidence="2" key="1">
    <citation type="journal article" date="2020" name="bioRxiv">
        <title>Comparative genomics of Chlamydomonas.</title>
        <authorList>
            <person name="Craig R.J."/>
            <person name="Hasan A.R."/>
            <person name="Ness R.W."/>
            <person name="Keightley P.D."/>
        </authorList>
    </citation>
    <scope>NUCLEOTIDE SEQUENCE</scope>
    <source>
        <strain evidence="2">CCAP 11/70</strain>
    </source>
</reference>
<dbReference type="OrthoDB" id="543305at2759"/>
<dbReference type="PANTHER" id="PTHR11258">
    <property type="entry name" value="2-5 OLIGOADENYLATE SYNTHETASE"/>
    <property type="match status" value="1"/>
</dbReference>
<dbReference type="GO" id="GO:0003725">
    <property type="term" value="F:double-stranded RNA binding"/>
    <property type="evidence" value="ECO:0007669"/>
    <property type="project" value="TreeGrafter"/>
</dbReference>